<dbReference type="AlphaFoldDB" id="A0A812PMP3"/>
<feature type="non-terminal residue" evidence="1">
    <location>
        <position position="73"/>
    </location>
</feature>
<proteinExistence type="predicted"/>
<evidence type="ECO:0000313" key="2">
    <source>
        <dbReference type="Proteomes" id="UP000649617"/>
    </source>
</evidence>
<gene>
    <name evidence="1" type="ORF">SPIL2461_LOCUS8449</name>
</gene>
<dbReference type="OrthoDB" id="436574at2759"/>
<keyword evidence="2" id="KW-1185">Reference proteome</keyword>
<accession>A0A812PMP3</accession>
<dbReference type="Proteomes" id="UP000649617">
    <property type="component" value="Unassembled WGS sequence"/>
</dbReference>
<protein>
    <submittedName>
        <fullName evidence="1">Uncharacterized protein</fullName>
    </submittedName>
</protein>
<comment type="caution">
    <text evidence="1">The sequence shown here is derived from an EMBL/GenBank/DDBJ whole genome shotgun (WGS) entry which is preliminary data.</text>
</comment>
<feature type="non-terminal residue" evidence="1">
    <location>
        <position position="1"/>
    </location>
</feature>
<dbReference type="EMBL" id="CAJNIZ010013891">
    <property type="protein sequence ID" value="CAE7355460.1"/>
    <property type="molecule type" value="Genomic_DNA"/>
</dbReference>
<sequence length="73" mass="8542">ASAGEVLNFFRGQREQQLVLSLTLVIWSEVIAGQIAMRRWNEQREVKLKLENNLKELHDKTWHLKIDTKKGKA</sequence>
<reference evidence="1" key="1">
    <citation type="submission" date="2021-02" db="EMBL/GenBank/DDBJ databases">
        <authorList>
            <person name="Dougan E. K."/>
            <person name="Rhodes N."/>
            <person name="Thang M."/>
            <person name="Chan C."/>
        </authorList>
    </citation>
    <scope>NUCLEOTIDE SEQUENCE</scope>
</reference>
<organism evidence="1 2">
    <name type="scientific">Symbiodinium pilosum</name>
    <name type="common">Dinoflagellate</name>
    <dbReference type="NCBI Taxonomy" id="2952"/>
    <lineage>
        <taxon>Eukaryota</taxon>
        <taxon>Sar</taxon>
        <taxon>Alveolata</taxon>
        <taxon>Dinophyceae</taxon>
        <taxon>Suessiales</taxon>
        <taxon>Symbiodiniaceae</taxon>
        <taxon>Symbiodinium</taxon>
    </lineage>
</organism>
<evidence type="ECO:0000313" key="1">
    <source>
        <dbReference type="EMBL" id="CAE7355460.1"/>
    </source>
</evidence>
<name>A0A812PMP3_SYMPI</name>